<dbReference type="RefSeq" id="WP_346246362.1">
    <property type="nucleotide sequence ID" value="NZ_JBDIZK010000004.1"/>
</dbReference>
<dbReference type="PANTHER" id="PTHR30086:SF20">
    <property type="entry name" value="ARGININE EXPORTER PROTEIN ARGO-RELATED"/>
    <property type="match status" value="1"/>
</dbReference>
<evidence type="ECO:0000313" key="7">
    <source>
        <dbReference type="EMBL" id="MEN3747373.1"/>
    </source>
</evidence>
<sequence length="207" mass="21577">MLTQSYAAFLVTATLLTMVPGLDTAMVLRSATAEGPPAGVAAAAGIAVGCLCWGGTAAFGLAALIDAWPLAFDLLRWFGAAYLAWLGANLLLRPRPTFLNDGEGERRGTIASAAGRGFVTNILNPKVGAFYLTLLPQFIPAGAAGEGRALFLAATHGLIVMLWFTMLAIVTGGIRPWLRRPGVVPTLDRVTGGILVLLGIQLVAIHP</sequence>
<feature type="transmembrane region" description="Helical" evidence="6">
    <location>
        <begin position="186"/>
        <end position="205"/>
    </location>
</feature>
<evidence type="ECO:0000256" key="5">
    <source>
        <dbReference type="ARBA" id="ARBA00023136"/>
    </source>
</evidence>
<proteinExistence type="predicted"/>
<keyword evidence="2" id="KW-1003">Cell membrane</keyword>
<evidence type="ECO:0000256" key="2">
    <source>
        <dbReference type="ARBA" id="ARBA00022475"/>
    </source>
</evidence>
<dbReference type="EMBL" id="JBDIZK010000004">
    <property type="protein sequence ID" value="MEN3747373.1"/>
    <property type="molecule type" value="Genomic_DNA"/>
</dbReference>
<evidence type="ECO:0000256" key="1">
    <source>
        <dbReference type="ARBA" id="ARBA00004651"/>
    </source>
</evidence>
<keyword evidence="3 6" id="KW-0812">Transmembrane</keyword>
<feature type="transmembrane region" description="Helical" evidence="6">
    <location>
        <begin position="149"/>
        <end position="174"/>
    </location>
</feature>
<keyword evidence="8" id="KW-1185">Reference proteome</keyword>
<keyword evidence="5 6" id="KW-0472">Membrane</keyword>
<dbReference type="InterPro" id="IPR001123">
    <property type="entry name" value="LeuE-type"/>
</dbReference>
<organism evidence="7 8">
    <name type="scientific">Sphingomonas rustica</name>
    <dbReference type="NCBI Taxonomy" id="3103142"/>
    <lineage>
        <taxon>Bacteria</taxon>
        <taxon>Pseudomonadati</taxon>
        <taxon>Pseudomonadota</taxon>
        <taxon>Alphaproteobacteria</taxon>
        <taxon>Sphingomonadales</taxon>
        <taxon>Sphingomonadaceae</taxon>
        <taxon>Sphingomonas</taxon>
    </lineage>
</organism>
<comment type="caution">
    <text evidence="7">The sequence shown here is derived from an EMBL/GenBank/DDBJ whole genome shotgun (WGS) entry which is preliminary data.</text>
</comment>
<feature type="transmembrane region" description="Helical" evidence="6">
    <location>
        <begin position="6"/>
        <end position="28"/>
    </location>
</feature>
<dbReference type="Pfam" id="PF01810">
    <property type="entry name" value="LysE"/>
    <property type="match status" value="1"/>
</dbReference>
<dbReference type="PIRSF" id="PIRSF006324">
    <property type="entry name" value="LeuE"/>
    <property type="match status" value="1"/>
</dbReference>
<comment type="subcellular location">
    <subcellularLocation>
        <location evidence="1">Cell membrane</location>
        <topology evidence="1">Multi-pass membrane protein</topology>
    </subcellularLocation>
</comment>
<name>A0ABV0B8P0_9SPHN</name>
<evidence type="ECO:0000256" key="3">
    <source>
        <dbReference type="ARBA" id="ARBA00022692"/>
    </source>
</evidence>
<accession>A0ABV0B8P0</accession>
<reference evidence="7 8" key="1">
    <citation type="submission" date="2024-05" db="EMBL/GenBank/DDBJ databases">
        <title>Sphingomonas sp. HF-S3 16S ribosomal RNA gene Genome sequencing and assembly.</title>
        <authorList>
            <person name="Lee H."/>
        </authorList>
    </citation>
    <scope>NUCLEOTIDE SEQUENCE [LARGE SCALE GENOMIC DNA]</scope>
    <source>
        <strain evidence="7 8">HF-S3</strain>
    </source>
</reference>
<evidence type="ECO:0000313" key="8">
    <source>
        <dbReference type="Proteomes" id="UP001427805"/>
    </source>
</evidence>
<keyword evidence="4 6" id="KW-1133">Transmembrane helix</keyword>
<dbReference type="Proteomes" id="UP001427805">
    <property type="component" value="Unassembled WGS sequence"/>
</dbReference>
<evidence type="ECO:0000256" key="4">
    <source>
        <dbReference type="ARBA" id="ARBA00022989"/>
    </source>
</evidence>
<feature type="transmembrane region" description="Helical" evidence="6">
    <location>
        <begin position="40"/>
        <end position="68"/>
    </location>
</feature>
<dbReference type="PANTHER" id="PTHR30086">
    <property type="entry name" value="ARGININE EXPORTER PROTEIN ARGO"/>
    <property type="match status" value="1"/>
</dbReference>
<gene>
    <name evidence="7" type="ORF">TPR58_09345</name>
</gene>
<evidence type="ECO:0000256" key="6">
    <source>
        <dbReference type="SAM" id="Phobius"/>
    </source>
</evidence>
<protein>
    <submittedName>
        <fullName evidence="7">LysE family translocator</fullName>
    </submittedName>
</protein>